<accession>A0A078HKG1</accession>
<dbReference type="AlphaFoldDB" id="A0A078HKG1"/>
<evidence type="ECO:0000313" key="3">
    <source>
        <dbReference type="Proteomes" id="UP000028999"/>
    </source>
</evidence>
<feature type="compositionally biased region" description="Polar residues" evidence="1">
    <location>
        <begin position="16"/>
        <end position="27"/>
    </location>
</feature>
<evidence type="ECO:0000256" key="1">
    <source>
        <dbReference type="SAM" id="MobiDB-lite"/>
    </source>
</evidence>
<protein>
    <submittedName>
        <fullName evidence="2">BnaA02g18550D protein</fullName>
    </submittedName>
</protein>
<reference evidence="2 3" key="1">
    <citation type="journal article" date="2014" name="Science">
        <title>Plant genetics. Early allopolyploid evolution in the post-Neolithic Brassica napus oilseed genome.</title>
        <authorList>
            <person name="Chalhoub B."/>
            <person name="Denoeud F."/>
            <person name="Liu S."/>
            <person name="Parkin I.A."/>
            <person name="Tang H."/>
            <person name="Wang X."/>
            <person name="Chiquet J."/>
            <person name="Belcram H."/>
            <person name="Tong C."/>
            <person name="Samans B."/>
            <person name="Correa M."/>
            <person name="Da Silva C."/>
            <person name="Just J."/>
            <person name="Falentin C."/>
            <person name="Koh C.S."/>
            <person name="Le Clainche I."/>
            <person name="Bernard M."/>
            <person name="Bento P."/>
            <person name="Noel B."/>
            <person name="Labadie K."/>
            <person name="Alberti A."/>
            <person name="Charles M."/>
            <person name="Arnaud D."/>
            <person name="Guo H."/>
            <person name="Daviaud C."/>
            <person name="Alamery S."/>
            <person name="Jabbari K."/>
            <person name="Zhao M."/>
            <person name="Edger P.P."/>
            <person name="Chelaifa H."/>
            <person name="Tack D."/>
            <person name="Lassalle G."/>
            <person name="Mestiri I."/>
            <person name="Schnel N."/>
            <person name="Le Paslier M.C."/>
            <person name="Fan G."/>
            <person name="Renault V."/>
            <person name="Bayer P.E."/>
            <person name="Golicz A.A."/>
            <person name="Manoli S."/>
            <person name="Lee T.H."/>
            <person name="Thi V.H."/>
            <person name="Chalabi S."/>
            <person name="Hu Q."/>
            <person name="Fan C."/>
            <person name="Tollenaere R."/>
            <person name="Lu Y."/>
            <person name="Battail C."/>
            <person name="Shen J."/>
            <person name="Sidebottom C.H."/>
            <person name="Wang X."/>
            <person name="Canaguier A."/>
            <person name="Chauveau A."/>
            <person name="Berard A."/>
            <person name="Deniot G."/>
            <person name="Guan M."/>
            <person name="Liu Z."/>
            <person name="Sun F."/>
            <person name="Lim Y.P."/>
            <person name="Lyons E."/>
            <person name="Town C.D."/>
            <person name="Bancroft I."/>
            <person name="Wang X."/>
            <person name="Meng J."/>
            <person name="Ma J."/>
            <person name="Pires J.C."/>
            <person name="King G.J."/>
            <person name="Brunel D."/>
            <person name="Delourme R."/>
            <person name="Renard M."/>
            <person name="Aury J.M."/>
            <person name="Adams K.L."/>
            <person name="Batley J."/>
            <person name="Snowdon R.J."/>
            <person name="Tost J."/>
            <person name="Edwards D."/>
            <person name="Zhou Y."/>
            <person name="Hua W."/>
            <person name="Sharpe A.G."/>
            <person name="Paterson A.H."/>
            <person name="Guan C."/>
            <person name="Wincker P."/>
        </authorList>
    </citation>
    <scope>NUCLEOTIDE SEQUENCE [LARGE SCALE GENOMIC DNA]</scope>
    <source>
        <strain evidence="3">cv. Darmor-bzh</strain>
    </source>
</reference>
<gene>
    <name evidence="2" type="primary">BnaA02g18550D</name>
    <name evidence="2" type="ORF">GSBRNA2T00065768001</name>
</gene>
<proteinExistence type="predicted"/>
<name>A0A078HKG1_BRANA</name>
<evidence type="ECO:0000313" key="2">
    <source>
        <dbReference type="EMBL" id="CDY38362.1"/>
    </source>
</evidence>
<dbReference type="Proteomes" id="UP000028999">
    <property type="component" value="Unassembled WGS sequence"/>
</dbReference>
<organism evidence="2 3">
    <name type="scientific">Brassica napus</name>
    <name type="common">Rape</name>
    <dbReference type="NCBI Taxonomy" id="3708"/>
    <lineage>
        <taxon>Eukaryota</taxon>
        <taxon>Viridiplantae</taxon>
        <taxon>Streptophyta</taxon>
        <taxon>Embryophyta</taxon>
        <taxon>Tracheophyta</taxon>
        <taxon>Spermatophyta</taxon>
        <taxon>Magnoliopsida</taxon>
        <taxon>eudicotyledons</taxon>
        <taxon>Gunneridae</taxon>
        <taxon>Pentapetalae</taxon>
        <taxon>rosids</taxon>
        <taxon>malvids</taxon>
        <taxon>Brassicales</taxon>
        <taxon>Brassicaceae</taxon>
        <taxon>Brassiceae</taxon>
        <taxon>Brassica</taxon>
    </lineage>
</organism>
<feature type="region of interest" description="Disordered" evidence="1">
    <location>
        <begin position="1"/>
        <end position="40"/>
    </location>
</feature>
<dbReference type="EMBL" id="LK032422">
    <property type="protein sequence ID" value="CDY38362.1"/>
    <property type="molecule type" value="Genomic_DNA"/>
</dbReference>
<dbReference type="PaxDb" id="3708-A0A078HKG1"/>
<sequence>MESTHLSGKEIVPANQDESGLQVSGETSFDEDASIKLSSD</sequence>
<keyword evidence="3" id="KW-1185">Reference proteome</keyword>
<dbReference type="Gramene" id="CDY38362">
    <property type="protein sequence ID" value="CDY38362"/>
    <property type="gene ID" value="GSBRNA2T00065768001"/>
</dbReference>